<evidence type="ECO:0000313" key="3">
    <source>
        <dbReference type="Proteomes" id="UP000027987"/>
    </source>
</evidence>
<accession>A0A075JWU5</accession>
<dbReference type="EMBL" id="CP008884">
    <property type="protein sequence ID" value="AIF46015.1"/>
    <property type="molecule type" value="Genomic_DNA"/>
</dbReference>
<protein>
    <submittedName>
        <fullName evidence="2">Uncharacterized protein</fullName>
    </submittedName>
</protein>
<sequence length="105" mass="10927">MSLKSMSTPVIAMAITASFVSVVAADGIHDPLANSPQGGVVVEPSSHDGGTSATVSFEYFPNGSIRRIQMHCSQGTVPRIESEGGVIRQSCQQVADQSGQPVPSR</sequence>
<reference evidence="2 3" key="1">
    <citation type="submission" date="2014-07" db="EMBL/GenBank/DDBJ databases">
        <title>Complete Genome Sequence of Dyella japonica Strain A8 Isolated from Malaysian Tropical Soil.</title>
        <authorList>
            <person name="Hui R.K.H."/>
            <person name="Chen J.-W."/>
            <person name="Chan K.-G."/>
            <person name="Leung F.C.C."/>
        </authorList>
    </citation>
    <scope>NUCLEOTIDE SEQUENCE [LARGE SCALE GENOMIC DNA]</scope>
    <source>
        <strain evidence="2 3">A8</strain>
    </source>
</reference>
<dbReference type="KEGG" id="dja:HY57_01400"/>
<gene>
    <name evidence="2" type="ORF">HY57_01400</name>
</gene>
<feature type="chain" id="PRO_5001707172" evidence="1">
    <location>
        <begin position="25"/>
        <end position="105"/>
    </location>
</feature>
<feature type="signal peptide" evidence="1">
    <location>
        <begin position="1"/>
        <end position="24"/>
    </location>
</feature>
<evidence type="ECO:0000256" key="1">
    <source>
        <dbReference type="SAM" id="SignalP"/>
    </source>
</evidence>
<keyword evidence="1" id="KW-0732">Signal</keyword>
<organism evidence="2 3">
    <name type="scientific">Dyella japonica A8</name>
    <dbReference type="NCBI Taxonomy" id="1217721"/>
    <lineage>
        <taxon>Bacteria</taxon>
        <taxon>Pseudomonadati</taxon>
        <taxon>Pseudomonadota</taxon>
        <taxon>Gammaproteobacteria</taxon>
        <taxon>Lysobacterales</taxon>
        <taxon>Rhodanobacteraceae</taxon>
        <taxon>Dyella</taxon>
    </lineage>
</organism>
<dbReference type="HOGENOM" id="CLU_2232306_0_0_6"/>
<name>A0A075JWU5_9GAMM</name>
<dbReference type="PATRIC" id="fig|1217721.7.peg.294"/>
<evidence type="ECO:0000313" key="2">
    <source>
        <dbReference type="EMBL" id="AIF46015.1"/>
    </source>
</evidence>
<keyword evidence="3" id="KW-1185">Reference proteome</keyword>
<proteinExistence type="predicted"/>
<dbReference type="AlphaFoldDB" id="A0A075JWU5"/>
<dbReference type="Proteomes" id="UP000027987">
    <property type="component" value="Chromosome"/>
</dbReference>